<dbReference type="VEuPathDB" id="FungiDB:SeMB42_g04861"/>
<dbReference type="STRING" id="286115.A0A507CVA2"/>
<comment type="similarity">
    <text evidence="1">Belongs to the CIA30 family.</text>
</comment>
<feature type="domain" description="NADH:ubiquinone oxidoreductase intermediate-associated protein 30" evidence="3">
    <location>
        <begin position="57"/>
        <end position="183"/>
    </location>
</feature>
<accession>A0A507CVA2</accession>
<gene>
    <name evidence="4" type="ORF">SeMB42_g04861</name>
</gene>
<feature type="transmembrane region" description="Helical" evidence="2">
    <location>
        <begin position="6"/>
        <end position="29"/>
    </location>
</feature>
<evidence type="ECO:0000256" key="2">
    <source>
        <dbReference type="SAM" id="Phobius"/>
    </source>
</evidence>
<evidence type="ECO:0000313" key="5">
    <source>
        <dbReference type="Proteomes" id="UP000317494"/>
    </source>
</evidence>
<evidence type="ECO:0000313" key="4">
    <source>
        <dbReference type="EMBL" id="TPX43096.1"/>
    </source>
</evidence>
<organism evidence="4 5">
    <name type="scientific">Synchytrium endobioticum</name>
    <dbReference type="NCBI Taxonomy" id="286115"/>
    <lineage>
        <taxon>Eukaryota</taxon>
        <taxon>Fungi</taxon>
        <taxon>Fungi incertae sedis</taxon>
        <taxon>Chytridiomycota</taxon>
        <taxon>Chytridiomycota incertae sedis</taxon>
        <taxon>Chytridiomycetes</taxon>
        <taxon>Synchytriales</taxon>
        <taxon>Synchytriaceae</taxon>
        <taxon>Synchytrium</taxon>
    </lineage>
</organism>
<dbReference type="InterPro" id="IPR039131">
    <property type="entry name" value="NDUFAF1"/>
</dbReference>
<evidence type="ECO:0000256" key="1">
    <source>
        <dbReference type="ARBA" id="ARBA00007884"/>
    </source>
</evidence>
<proteinExistence type="inferred from homology"/>
<evidence type="ECO:0000259" key="3">
    <source>
        <dbReference type="Pfam" id="PF08547"/>
    </source>
</evidence>
<keyword evidence="2" id="KW-1133">Transmembrane helix</keyword>
<dbReference type="AlphaFoldDB" id="A0A507CVA2"/>
<keyword evidence="2" id="KW-0472">Membrane</keyword>
<dbReference type="PANTHER" id="PTHR13194:SF19">
    <property type="entry name" value="NAD(P)-BINDING ROSSMANN-FOLD SUPERFAMILY PROTEIN"/>
    <property type="match status" value="1"/>
</dbReference>
<dbReference type="InterPro" id="IPR013857">
    <property type="entry name" value="NADH-UbQ_OxRdtase-assoc_prot30"/>
</dbReference>
<dbReference type="SUPFAM" id="SSF49785">
    <property type="entry name" value="Galactose-binding domain-like"/>
    <property type="match status" value="1"/>
</dbReference>
<dbReference type="Pfam" id="PF08547">
    <property type="entry name" value="CIA30"/>
    <property type="match status" value="1"/>
</dbReference>
<dbReference type="GO" id="GO:0051082">
    <property type="term" value="F:unfolded protein binding"/>
    <property type="evidence" value="ECO:0007669"/>
    <property type="project" value="TreeGrafter"/>
</dbReference>
<protein>
    <recommendedName>
        <fullName evidence="3">NADH:ubiquinone oxidoreductase intermediate-associated protein 30 domain-containing protein</fullName>
    </recommendedName>
</protein>
<name>A0A507CVA2_9FUNG</name>
<dbReference type="PANTHER" id="PTHR13194">
    <property type="entry name" value="COMPLEX I INTERMEDIATE-ASSOCIATED PROTEIN 30"/>
    <property type="match status" value="1"/>
</dbReference>
<reference evidence="4 5" key="1">
    <citation type="journal article" date="2019" name="Sci. Rep.">
        <title>Comparative genomics of chytrid fungi reveal insights into the obligate biotrophic and pathogenic lifestyle of Synchytrium endobioticum.</title>
        <authorList>
            <person name="van de Vossenberg B.T.L.H."/>
            <person name="Warris S."/>
            <person name="Nguyen H.D.T."/>
            <person name="van Gent-Pelzer M.P.E."/>
            <person name="Joly D.L."/>
            <person name="van de Geest H.C."/>
            <person name="Bonants P.J.M."/>
            <person name="Smith D.S."/>
            <person name="Levesque C.A."/>
            <person name="van der Lee T.A.J."/>
        </authorList>
    </citation>
    <scope>NUCLEOTIDE SEQUENCE [LARGE SCALE GENOMIC DNA]</scope>
    <source>
        <strain evidence="4 5">MB42</strain>
    </source>
</reference>
<comment type="caution">
    <text evidence="4">The sequence shown here is derived from an EMBL/GenBank/DDBJ whole genome shotgun (WGS) entry which is preliminary data.</text>
</comment>
<dbReference type="GO" id="GO:0010257">
    <property type="term" value="P:NADH dehydrogenase complex assembly"/>
    <property type="evidence" value="ECO:0007669"/>
    <property type="project" value="TreeGrafter"/>
</dbReference>
<keyword evidence="2" id="KW-0812">Transmembrane</keyword>
<dbReference type="InterPro" id="IPR008979">
    <property type="entry name" value="Galactose-bd-like_sf"/>
</dbReference>
<dbReference type="EMBL" id="QEAN01000210">
    <property type="protein sequence ID" value="TPX43096.1"/>
    <property type="molecule type" value="Genomic_DNA"/>
</dbReference>
<dbReference type="Proteomes" id="UP000317494">
    <property type="component" value="Unassembled WGS sequence"/>
</dbReference>
<keyword evidence="5" id="KW-1185">Reference proteome</keyword>
<sequence>MTPGSYIYAIGIGASITVLVLMATATAALSPRGAATRLLAQKSADNKSLFGGDERWTSNWEAVDDRVRGGMCFLLELVHILFSMRIVNDGGVAIFSGNLDVKALGGAGFASQRSTLLPPGQFYDVSGYNAIAIHILRGDGREYAFNIKNIEGERTPDGRVNSSIEYKTTFQTFGVYSESNARISFPQPEGNPHPLCDVLTCGDATVKPLIDRKIRWANSQYGYDKQEFAETTDMCS</sequence>